<dbReference type="EMBL" id="JACGCI010000096">
    <property type="protein sequence ID" value="KAF6746068.1"/>
    <property type="molecule type" value="Genomic_DNA"/>
</dbReference>
<dbReference type="Pfam" id="PF03439">
    <property type="entry name" value="Spt5-NGN"/>
    <property type="match status" value="1"/>
</dbReference>
<dbReference type="GO" id="GO:0032784">
    <property type="term" value="P:regulation of DNA-templated transcription elongation"/>
    <property type="evidence" value="ECO:0007669"/>
    <property type="project" value="InterPro"/>
</dbReference>
<accession>A0A8H6HFJ5</accession>
<dbReference type="Gene3D" id="3.30.70.940">
    <property type="entry name" value="NusG, N-terminal domain"/>
    <property type="match status" value="1"/>
</dbReference>
<dbReference type="InterPro" id="IPR039385">
    <property type="entry name" value="NGN_Euk"/>
</dbReference>
<dbReference type="GO" id="GO:0006357">
    <property type="term" value="P:regulation of transcription by RNA polymerase II"/>
    <property type="evidence" value="ECO:0007669"/>
    <property type="project" value="InterPro"/>
</dbReference>
<dbReference type="InterPro" id="IPR005100">
    <property type="entry name" value="NGN-domain"/>
</dbReference>
<dbReference type="Proteomes" id="UP000521943">
    <property type="component" value="Unassembled WGS sequence"/>
</dbReference>
<feature type="domain" description="NGN" evidence="1">
    <location>
        <begin position="2"/>
        <end position="59"/>
    </location>
</feature>
<dbReference type="PANTHER" id="PTHR11125">
    <property type="entry name" value="SUPPRESSOR OF TY 5"/>
    <property type="match status" value="1"/>
</dbReference>
<reference evidence="2 3" key="1">
    <citation type="submission" date="2020-07" db="EMBL/GenBank/DDBJ databases">
        <title>Comparative genomics of pyrophilous fungi reveals a link between fire events and developmental genes.</title>
        <authorList>
            <consortium name="DOE Joint Genome Institute"/>
            <person name="Steindorff A.S."/>
            <person name="Carver A."/>
            <person name="Calhoun S."/>
            <person name="Stillman K."/>
            <person name="Liu H."/>
            <person name="Lipzen A."/>
            <person name="Pangilinan J."/>
            <person name="Labutti K."/>
            <person name="Bruns T.D."/>
            <person name="Grigoriev I.V."/>
        </authorList>
    </citation>
    <scope>NUCLEOTIDE SEQUENCE [LARGE SCALE GENOMIC DNA]</scope>
    <source>
        <strain evidence="2 3">CBS 144469</strain>
    </source>
</reference>
<comment type="caution">
    <text evidence="2">The sequence shown here is derived from an EMBL/GenBank/DDBJ whole genome shotgun (WGS) entry which is preliminary data.</text>
</comment>
<protein>
    <recommendedName>
        <fullName evidence="1">NGN domain-containing protein</fullName>
    </recommendedName>
</protein>
<dbReference type="InterPro" id="IPR036735">
    <property type="entry name" value="NGN_dom_sf"/>
</dbReference>
<dbReference type="GO" id="GO:0003729">
    <property type="term" value="F:mRNA binding"/>
    <property type="evidence" value="ECO:0007669"/>
    <property type="project" value="TreeGrafter"/>
</dbReference>
<evidence type="ECO:0000313" key="3">
    <source>
        <dbReference type="Proteomes" id="UP000521943"/>
    </source>
</evidence>
<gene>
    <name evidence="2" type="ORF">DFP72DRAFT_770816</name>
</gene>
<evidence type="ECO:0000313" key="2">
    <source>
        <dbReference type="EMBL" id="KAF6746068.1"/>
    </source>
</evidence>
<feature type="non-terminal residue" evidence="2">
    <location>
        <position position="60"/>
    </location>
</feature>
<feature type="non-terminal residue" evidence="2">
    <location>
        <position position="1"/>
    </location>
</feature>
<dbReference type="PANTHER" id="PTHR11125:SF7">
    <property type="entry name" value="TRANSCRIPTION ELONGATION FACTOR SPT5"/>
    <property type="match status" value="1"/>
</dbReference>
<dbReference type="OrthoDB" id="3251880at2759"/>
<dbReference type="CDD" id="cd09888">
    <property type="entry name" value="NGN_Euk"/>
    <property type="match status" value="1"/>
</dbReference>
<organism evidence="2 3">
    <name type="scientific">Ephemerocybe angulata</name>
    <dbReference type="NCBI Taxonomy" id="980116"/>
    <lineage>
        <taxon>Eukaryota</taxon>
        <taxon>Fungi</taxon>
        <taxon>Dikarya</taxon>
        <taxon>Basidiomycota</taxon>
        <taxon>Agaricomycotina</taxon>
        <taxon>Agaricomycetes</taxon>
        <taxon>Agaricomycetidae</taxon>
        <taxon>Agaricales</taxon>
        <taxon>Agaricineae</taxon>
        <taxon>Psathyrellaceae</taxon>
        <taxon>Ephemerocybe</taxon>
    </lineage>
</organism>
<dbReference type="InterPro" id="IPR039659">
    <property type="entry name" value="SPT5"/>
</dbReference>
<dbReference type="AlphaFoldDB" id="A0A8H6HFJ5"/>
<dbReference type="GO" id="GO:0006368">
    <property type="term" value="P:transcription elongation by RNA polymerase II"/>
    <property type="evidence" value="ECO:0007669"/>
    <property type="project" value="TreeGrafter"/>
</dbReference>
<dbReference type="GO" id="GO:0032044">
    <property type="term" value="C:DSIF complex"/>
    <property type="evidence" value="ECO:0007669"/>
    <property type="project" value="TreeGrafter"/>
</dbReference>
<keyword evidence="3" id="KW-1185">Reference proteome</keyword>
<proteinExistence type="predicted"/>
<sequence>GCERDIIFTLMRSTLDMEYTAHPLSILSAFQRNSLPGMVYVEARNSDPVQQALQGLLGVY</sequence>
<evidence type="ECO:0000259" key="1">
    <source>
        <dbReference type="Pfam" id="PF03439"/>
    </source>
</evidence>
<name>A0A8H6HFJ5_9AGAR</name>